<organism evidence="1 2">
    <name type="scientific">Zunongwangia profunda (strain DSM 18752 / CCTCC AB 206139 / SM-A87)</name>
    <name type="common">Wangia profunda</name>
    <dbReference type="NCBI Taxonomy" id="655815"/>
    <lineage>
        <taxon>Bacteria</taxon>
        <taxon>Pseudomonadati</taxon>
        <taxon>Bacteroidota</taxon>
        <taxon>Flavobacteriia</taxon>
        <taxon>Flavobacteriales</taxon>
        <taxon>Flavobacteriaceae</taxon>
        <taxon>Zunongwangia</taxon>
    </lineage>
</organism>
<sequence>MELINKHNLEGFFPENVNPTEEILEDNLNISNQTKNFKTHIESLFENKLLGRTIKDKPTSKLQKYYTTPLGKVVLAVYKKNK</sequence>
<dbReference type="eggNOG" id="COG2345">
    <property type="taxonomic scope" value="Bacteria"/>
</dbReference>
<protein>
    <submittedName>
        <fullName evidence="1">Uncharacterized protein</fullName>
    </submittedName>
</protein>
<dbReference type="KEGG" id="zpr:ZPR_3987"/>
<dbReference type="Proteomes" id="UP000001654">
    <property type="component" value="Chromosome"/>
</dbReference>
<dbReference type="AlphaFoldDB" id="D5B9H8"/>
<dbReference type="STRING" id="655815.ZPR_3987"/>
<dbReference type="HOGENOM" id="CLU_2557590_0_0_10"/>
<keyword evidence="2" id="KW-1185">Reference proteome</keyword>
<proteinExistence type="predicted"/>
<reference evidence="1 2" key="1">
    <citation type="journal article" date="2010" name="BMC Genomics">
        <title>The complete genome of Zunongwangia profunda SM-A87 reveals its adaptation to the deep-sea environment and ecological role in sedimentary organic nitrogen degradation.</title>
        <authorList>
            <person name="Qin Q.L."/>
            <person name="Zhang X.Y."/>
            <person name="Wang X.M."/>
            <person name="Liu G.M."/>
            <person name="Chen X.L."/>
            <person name="Xie B.B."/>
            <person name="Dang H.Y."/>
            <person name="Zhou B.C."/>
            <person name="Yu J."/>
            <person name="Zhang Y.Z."/>
        </authorList>
    </citation>
    <scope>NUCLEOTIDE SEQUENCE [LARGE SCALE GENOMIC DNA]</scope>
    <source>
        <strain evidence="2">DSM 18752 / CCTCC AB 206139 / SM-A87</strain>
    </source>
</reference>
<accession>D5B9H8</accession>
<evidence type="ECO:0000313" key="2">
    <source>
        <dbReference type="Proteomes" id="UP000001654"/>
    </source>
</evidence>
<name>D5B9H8_ZUNPS</name>
<dbReference type="EMBL" id="CP001650">
    <property type="protein sequence ID" value="ADF54291.1"/>
    <property type="molecule type" value="Genomic_DNA"/>
</dbReference>
<evidence type="ECO:0000313" key="1">
    <source>
        <dbReference type="EMBL" id="ADF54291.1"/>
    </source>
</evidence>
<gene>
    <name evidence="1" type="ordered locus">ZPR_3987</name>
</gene>